<reference evidence="3 4" key="1">
    <citation type="submission" date="2017-07" db="EMBL/GenBank/DDBJ databases">
        <title>An improved, manually edited Actinidia chinensis var. chinensis (kiwifruit) genome highlights the challenges associated with draft genomes and gene prediction in plants.</title>
        <authorList>
            <person name="Pilkington S."/>
            <person name="Crowhurst R."/>
            <person name="Hilario E."/>
            <person name="Nardozza S."/>
            <person name="Fraser L."/>
            <person name="Peng Y."/>
            <person name="Gunaseelan K."/>
            <person name="Simpson R."/>
            <person name="Tahir J."/>
            <person name="Deroles S."/>
            <person name="Templeton K."/>
            <person name="Luo Z."/>
            <person name="Davy M."/>
            <person name="Cheng C."/>
            <person name="Mcneilage M."/>
            <person name="Scaglione D."/>
            <person name="Liu Y."/>
            <person name="Zhang Q."/>
            <person name="Datson P."/>
            <person name="De Silva N."/>
            <person name="Gardiner S."/>
            <person name="Bassett H."/>
            <person name="Chagne D."/>
            <person name="Mccallum J."/>
            <person name="Dzierzon H."/>
            <person name="Deng C."/>
            <person name="Wang Y.-Y."/>
            <person name="Barron N."/>
            <person name="Manako K."/>
            <person name="Bowen J."/>
            <person name="Foster T."/>
            <person name="Erridge Z."/>
            <person name="Tiffin H."/>
            <person name="Waite C."/>
            <person name="Davies K."/>
            <person name="Grierson E."/>
            <person name="Laing W."/>
            <person name="Kirk R."/>
            <person name="Chen X."/>
            <person name="Wood M."/>
            <person name="Montefiori M."/>
            <person name="Brummell D."/>
            <person name="Schwinn K."/>
            <person name="Catanach A."/>
            <person name="Fullerton C."/>
            <person name="Li D."/>
            <person name="Meiyalaghan S."/>
            <person name="Nieuwenhuizen N."/>
            <person name="Read N."/>
            <person name="Prakash R."/>
            <person name="Hunter D."/>
            <person name="Zhang H."/>
            <person name="Mckenzie M."/>
            <person name="Knabel M."/>
            <person name="Harris A."/>
            <person name="Allan A."/>
            <person name="Chen A."/>
            <person name="Janssen B."/>
            <person name="Plunkett B."/>
            <person name="Dwamena C."/>
            <person name="Voogd C."/>
            <person name="Leif D."/>
            <person name="Lafferty D."/>
            <person name="Souleyre E."/>
            <person name="Varkonyi-Gasic E."/>
            <person name="Gambi F."/>
            <person name="Hanley J."/>
            <person name="Yao J.-L."/>
            <person name="Cheung J."/>
            <person name="David K."/>
            <person name="Warren B."/>
            <person name="Marsh K."/>
            <person name="Snowden K."/>
            <person name="Lin-Wang K."/>
            <person name="Brian L."/>
            <person name="Martinez-Sanchez M."/>
            <person name="Wang M."/>
            <person name="Ileperuma N."/>
            <person name="Macnee N."/>
            <person name="Campin R."/>
            <person name="Mcatee P."/>
            <person name="Drummond R."/>
            <person name="Espley R."/>
            <person name="Ireland H."/>
            <person name="Wu R."/>
            <person name="Atkinson R."/>
            <person name="Karunairetnam S."/>
            <person name="Bulley S."/>
            <person name="Chunkath S."/>
            <person name="Hanley Z."/>
            <person name="Storey R."/>
            <person name="Thrimawithana A."/>
            <person name="Thomson S."/>
            <person name="David C."/>
            <person name="Testolin R."/>
        </authorList>
    </citation>
    <scope>NUCLEOTIDE SEQUENCE [LARGE SCALE GENOMIC DNA]</scope>
    <source>
        <strain evidence="4">cv. Red5</strain>
        <tissue evidence="3">Young leaf</tissue>
    </source>
</reference>
<keyword evidence="4" id="KW-1185">Reference proteome</keyword>
<organism evidence="3 4">
    <name type="scientific">Actinidia chinensis var. chinensis</name>
    <name type="common">Chinese soft-hair kiwi</name>
    <dbReference type="NCBI Taxonomy" id="1590841"/>
    <lineage>
        <taxon>Eukaryota</taxon>
        <taxon>Viridiplantae</taxon>
        <taxon>Streptophyta</taxon>
        <taxon>Embryophyta</taxon>
        <taxon>Tracheophyta</taxon>
        <taxon>Spermatophyta</taxon>
        <taxon>Magnoliopsida</taxon>
        <taxon>eudicotyledons</taxon>
        <taxon>Gunneridae</taxon>
        <taxon>Pentapetalae</taxon>
        <taxon>asterids</taxon>
        <taxon>Ericales</taxon>
        <taxon>Actinidiaceae</taxon>
        <taxon>Actinidia</taxon>
    </lineage>
</organism>
<reference evidence="4" key="2">
    <citation type="journal article" date="2018" name="BMC Genomics">
        <title>A manually annotated Actinidia chinensis var. chinensis (kiwifruit) genome highlights the challenges associated with draft genomes and gene prediction in plants.</title>
        <authorList>
            <person name="Pilkington S.M."/>
            <person name="Crowhurst R."/>
            <person name="Hilario E."/>
            <person name="Nardozza S."/>
            <person name="Fraser L."/>
            <person name="Peng Y."/>
            <person name="Gunaseelan K."/>
            <person name="Simpson R."/>
            <person name="Tahir J."/>
            <person name="Deroles S.C."/>
            <person name="Templeton K."/>
            <person name="Luo Z."/>
            <person name="Davy M."/>
            <person name="Cheng C."/>
            <person name="McNeilage M."/>
            <person name="Scaglione D."/>
            <person name="Liu Y."/>
            <person name="Zhang Q."/>
            <person name="Datson P."/>
            <person name="De Silva N."/>
            <person name="Gardiner S.E."/>
            <person name="Bassett H."/>
            <person name="Chagne D."/>
            <person name="McCallum J."/>
            <person name="Dzierzon H."/>
            <person name="Deng C."/>
            <person name="Wang Y.Y."/>
            <person name="Barron L."/>
            <person name="Manako K."/>
            <person name="Bowen J."/>
            <person name="Foster T.M."/>
            <person name="Erridge Z.A."/>
            <person name="Tiffin H."/>
            <person name="Waite C.N."/>
            <person name="Davies K.M."/>
            <person name="Grierson E.P."/>
            <person name="Laing W.A."/>
            <person name="Kirk R."/>
            <person name="Chen X."/>
            <person name="Wood M."/>
            <person name="Montefiori M."/>
            <person name="Brummell D.A."/>
            <person name="Schwinn K.E."/>
            <person name="Catanach A."/>
            <person name="Fullerton C."/>
            <person name="Li D."/>
            <person name="Meiyalaghan S."/>
            <person name="Nieuwenhuizen N."/>
            <person name="Read N."/>
            <person name="Prakash R."/>
            <person name="Hunter D."/>
            <person name="Zhang H."/>
            <person name="McKenzie M."/>
            <person name="Knabel M."/>
            <person name="Harris A."/>
            <person name="Allan A.C."/>
            <person name="Gleave A."/>
            <person name="Chen A."/>
            <person name="Janssen B.J."/>
            <person name="Plunkett B."/>
            <person name="Ampomah-Dwamena C."/>
            <person name="Voogd C."/>
            <person name="Leif D."/>
            <person name="Lafferty D."/>
            <person name="Souleyre E.J.F."/>
            <person name="Varkonyi-Gasic E."/>
            <person name="Gambi F."/>
            <person name="Hanley J."/>
            <person name="Yao J.L."/>
            <person name="Cheung J."/>
            <person name="David K.M."/>
            <person name="Warren B."/>
            <person name="Marsh K."/>
            <person name="Snowden K.C."/>
            <person name="Lin-Wang K."/>
            <person name="Brian L."/>
            <person name="Martinez-Sanchez M."/>
            <person name="Wang M."/>
            <person name="Ileperuma N."/>
            <person name="Macnee N."/>
            <person name="Campin R."/>
            <person name="McAtee P."/>
            <person name="Drummond R.S.M."/>
            <person name="Espley R.V."/>
            <person name="Ireland H.S."/>
            <person name="Wu R."/>
            <person name="Atkinson R.G."/>
            <person name="Karunairetnam S."/>
            <person name="Bulley S."/>
            <person name="Chunkath S."/>
            <person name="Hanley Z."/>
            <person name="Storey R."/>
            <person name="Thrimawithana A.H."/>
            <person name="Thomson S."/>
            <person name="David C."/>
            <person name="Testolin R."/>
            <person name="Huang H."/>
            <person name="Hellens R.P."/>
            <person name="Schaffer R.J."/>
        </authorList>
    </citation>
    <scope>NUCLEOTIDE SEQUENCE [LARGE SCALE GENOMIC DNA]</scope>
    <source>
        <strain evidence="4">cv. Red5</strain>
    </source>
</reference>
<dbReference type="SUPFAM" id="SSF46565">
    <property type="entry name" value="Chaperone J-domain"/>
    <property type="match status" value="1"/>
</dbReference>
<dbReference type="PANTHER" id="PTHR45090">
    <property type="entry name" value="CHAPERONE PROTEIN DNAJ 20 CHLOROPLASTIC"/>
    <property type="match status" value="1"/>
</dbReference>
<evidence type="ECO:0000256" key="1">
    <source>
        <dbReference type="SAM" id="MobiDB-lite"/>
    </source>
</evidence>
<dbReference type="PROSITE" id="PS50076">
    <property type="entry name" value="DNAJ_2"/>
    <property type="match status" value="1"/>
</dbReference>
<dbReference type="SMART" id="SM00271">
    <property type="entry name" value="DnaJ"/>
    <property type="match status" value="1"/>
</dbReference>
<name>A0A2R6RCG6_ACTCC</name>
<dbReference type="AlphaFoldDB" id="A0A2R6RCG6"/>
<dbReference type="Gene3D" id="1.10.287.110">
    <property type="entry name" value="DnaJ domain"/>
    <property type="match status" value="1"/>
</dbReference>
<evidence type="ECO:0000313" key="4">
    <source>
        <dbReference type="Proteomes" id="UP000241394"/>
    </source>
</evidence>
<dbReference type="PANTHER" id="PTHR45090:SF8">
    <property type="entry name" value="J DOMAIN-CONTAINING PROTEIN"/>
    <property type="match status" value="1"/>
</dbReference>
<dbReference type="InterPro" id="IPR036869">
    <property type="entry name" value="J_dom_sf"/>
</dbReference>
<dbReference type="CDD" id="cd06257">
    <property type="entry name" value="DnaJ"/>
    <property type="match status" value="1"/>
</dbReference>
<evidence type="ECO:0000313" key="3">
    <source>
        <dbReference type="EMBL" id="PSS26218.1"/>
    </source>
</evidence>
<dbReference type="OMA" id="KEGSWAS"/>
<dbReference type="InterPro" id="IPR001623">
    <property type="entry name" value="DnaJ_domain"/>
</dbReference>
<dbReference type="GO" id="GO:0009507">
    <property type="term" value="C:chloroplast"/>
    <property type="evidence" value="ECO:0007669"/>
    <property type="project" value="TreeGrafter"/>
</dbReference>
<dbReference type="OrthoDB" id="10250354at2759"/>
<dbReference type="STRING" id="1590841.A0A2R6RCG6"/>
<dbReference type="InterPro" id="IPR053232">
    <property type="entry name" value="DnaJ_C/III_chloroplastic"/>
</dbReference>
<feature type="domain" description="J" evidence="2">
    <location>
        <begin position="45"/>
        <end position="113"/>
    </location>
</feature>
<dbReference type="Proteomes" id="UP000241394">
    <property type="component" value="Chromosome LG7"/>
</dbReference>
<proteinExistence type="predicted"/>
<evidence type="ECO:0000259" key="2">
    <source>
        <dbReference type="PROSITE" id="PS50076"/>
    </source>
</evidence>
<feature type="compositionally biased region" description="Basic and acidic residues" evidence="1">
    <location>
        <begin position="147"/>
        <end position="156"/>
    </location>
</feature>
<dbReference type="Gramene" id="PSS26218">
    <property type="protein sequence ID" value="PSS26218"/>
    <property type="gene ID" value="CEY00_Acc07510"/>
</dbReference>
<comment type="caution">
    <text evidence="3">The sequence shown here is derived from an EMBL/GenBank/DDBJ whole genome shotgun (WGS) entry which is preliminary data.</text>
</comment>
<sequence length="172" mass="19439">MAISLSSNLNGLKPYFAVKFADHRHRPITISCKAIRASGSTEANNLYELLSLTSSNAGMDEIKIAYRAMALKYHPDVCDPLMKEESARMFVEVHEAYKTLSDPVARAEYDLRLSSGDFSHNHKVGSGDDSFARRRWEGQITELRRRSSFRGEHKEGSWGSRMRARNTENGVI</sequence>
<feature type="region of interest" description="Disordered" evidence="1">
    <location>
        <begin position="147"/>
        <end position="172"/>
    </location>
</feature>
<protein>
    <submittedName>
        <fullName evidence="3">Chaperone protein dnaJ 20 like</fullName>
    </submittedName>
</protein>
<dbReference type="InParanoid" id="A0A2R6RCG6"/>
<dbReference type="PRINTS" id="PR00625">
    <property type="entry name" value="JDOMAIN"/>
</dbReference>
<accession>A0A2R6RCG6</accession>
<dbReference type="EMBL" id="NKQK01000007">
    <property type="protein sequence ID" value="PSS26218.1"/>
    <property type="molecule type" value="Genomic_DNA"/>
</dbReference>
<gene>
    <name evidence="3" type="ORF">CEY00_Acc07510</name>
</gene>
<dbReference type="Pfam" id="PF00226">
    <property type="entry name" value="DnaJ"/>
    <property type="match status" value="1"/>
</dbReference>